<dbReference type="EMBL" id="CAKLBY020000116">
    <property type="protein sequence ID" value="CAK7927829.1"/>
    <property type="molecule type" value="Genomic_DNA"/>
</dbReference>
<proteinExistence type="predicted"/>
<name>A0AAV1TZJ1_9STRA</name>
<accession>A0AAV1TZJ1</accession>
<protein>
    <recommendedName>
        <fullName evidence="4">FYVE-type domain-containing protein</fullName>
    </recommendedName>
</protein>
<dbReference type="AlphaFoldDB" id="A0AAV1TZJ1"/>
<sequence>MRPSYKPVESLTTHTPSQRPERSVAPLQRGNHLGLDQSFLTHSSLDFRTTMRFGHSWDAGYVFPPPRLVLSRTDMEHYESIADQLVAETLQASEGFIADRRSVDLDRWKVVIQKERMTAYRSRGTQRKRGRRDRFDTEEAVESSFVHRPKLYSIDSSSTFGDLMMGRGHSHLAGEMSQDESSMVHGDSEYYENSRIDLEAPEQSVLGKSRPPNTPMIFGCGVVSGSVDDAGLGFLADTEDRSIMRAATNKDGNTKDIRILAQIRGPTREDPFRFLGIKWTSHFSTKAVDKPRDVVSLESTGLTLDSSGQRVCYFLSHSVEIEEVPEYRKRGLVRLRMSSCRIVRPYITQGEVEVYCRGFCNAGGLFRIRKSTQLFCESLLDTAQLVEESYLKKLAWFVHAYARRINTDKEAEKHVGCACCHKLPTKGFKKLLENNTTCFLCRCNVCKKCTVKKQLPIDSTSTKSIDFCSTCYVKAKKLSAWKVAVATLPRV</sequence>
<evidence type="ECO:0000313" key="2">
    <source>
        <dbReference type="EMBL" id="CAK7927829.1"/>
    </source>
</evidence>
<dbReference type="PANTHER" id="PTHR13510">
    <property type="entry name" value="FYVE-FINGER-CONTAINING RAB5 EFFECTOR PROTEIN RABENOSYN-5-RELATED"/>
    <property type="match status" value="1"/>
</dbReference>
<dbReference type="CDD" id="cd00065">
    <property type="entry name" value="FYVE_like_SF"/>
    <property type="match status" value="1"/>
</dbReference>
<dbReference type="InterPro" id="IPR023393">
    <property type="entry name" value="START-like_dom_sf"/>
</dbReference>
<evidence type="ECO:0000256" key="1">
    <source>
        <dbReference type="SAM" id="MobiDB-lite"/>
    </source>
</evidence>
<dbReference type="Proteomes" id="UP001162060">
    <property type="component" value="Unassembled WGS sequence"/>
</dbReference>
<dbReference type="Gene3D" id="3.30.530.20">
    <property type="match status" value="1"/>
</dbReference>
<dbReference type="PANTHER" id="PTHR13510:SF44">
    <property type="entry name" value="RABENOSYN-5"/>
    <property type="match status" value="1"/>
</dbReference>
<reference evidence="2" key="1">
    <citation type="submission" date="2024-01" db="EMBL/GenBank/DDBJ databases">
        <authorList>
            <person name="Webb A."/>
        </authorList>
    </citation>
    <scope>NUCLEOTIDE SEQUENCE</scope>
    <source>
        <strain evidence="2">Pm1</strain>
    </source>
</reference>
<dbReference type="InterPro" id="IPR052727">
    <property type="entry name" value="Rab4/Rab5_effector"/>
</dbReference>
<comment type="caution">
    <text evidence="2">The sequence shown here is derived from an EMBL/GenBank/DDBJ whole genome shotgun (WGS) entry which is preliminary data.</text>
</comment>
<feature type="region of interest" description="Disordered" evidence="1">
    <location>
        <begin position="1"/>
        <end position="25"/>
    </location>
</feature>
<gene>
    <name evidence="2" type="ORF">PM001_LOCUS12979</name>
</gene>
<organism evidence="2 3">
    <name type="scientific">Peronospora matthiolae</name>
    <dbReference type="NCBI Taxonomy" id="2874970"/>
    <lineage>
        <taxon>Eukaryota</taxon>
        <taxon>Sar</taxon>
        <taxon>Stramenopiles</taxon>
        <taxon>Oomycota</taxon>
        <taxon>Peronosporomycetes</taxon>
        <taxon>Peronosporales</taxon>
        <taxon>Peronosporaceae</taxon>
        <taxon>Peronospora</taxon>
    </lineage>
</organism>
<evidence type="ECO:0000313" key="3">
    <source>
        <dbReference type="Proteomes" id="UP001162060"/>
    </source>
</evidence>
<evidence type="ECO:0008006" key="4">
    <source>
        <dbReference type="Google" id="ProtNLM"/>
    </source>
</evidence>